<dbReference type="AlphaFoldDB" id="Q160J9"/>
<keyword evidence="3" id="KW-0732">Signal</keyword>
<feature type="domain" description="Beta/gamma crystallin 'Greek key'" evidence="4">
    <location>
        <begin position="21"/>
        <end position="65"/>
    </location>
</feature>
<feature type="signal peptide" evidence="3">
    <location>
        <begin position="1"/>
        <end position="20"/>
    </location>
</feature>
<evidence type="ECO:0000313" key="5">
    <source>
        <dbReference type="EMBL" id="ABG33594.1"/>
    </source>
</evidence>
<protein>
    <recommendedName>
        <fullName evidence="4">Beta/gamma crystallin 'Greek key' domain-containing protein</fullName>
    </recommendedName>
</protein>
<gene>
    <name evidence="5" type="ordered locus">RD1_4154</name>
</gene>
<dbReference type="KEGG" id="rde:RD1_4154"/>
<keyword evidence="2" id="KW-0677">Repeat</keyword>
<comment type="similarity">
    <text evidence="1">Belongs to the beta/gamma-crystallin family.</text>
</comment>
<dbReference type="EMBL" id="CP000362">
    <property type="protein sequence ID" value="ABG33594.1"/>
    <property type="molecule type" value="Genomic_DNA"/>
</dbReference>
<keyword evidence="6" id="KW-1185">Reference proteome</keyword>
<evidence type="ECO:0000256" key="2">
    <source>
        <dbReference type="ARBA" id="ARBA00022737"/>
    </source>
</evidence>
<dbReference type="InterPro" id="IPR001064">
    <property type="entry name" value="Beta/gamma_crystallin"/>
</dbReference>
<proteinExistence type="inferred from homology"/>
<dbReference type="InterPro" id="IPR011024">
    <property type="entry name" value="G_crystallin-like"/>
</dbReference>
<accession>Q160J9</accession>
<sequence>MFRILIATGALFFLSLSASAQTVTMYDACNYSGNSYTFEVGKTDMRELIASGVGNDTVSSIKLNGAEVSVFSDAGFRGKELPIKGDIACFYHSDREWNDVISSFEVVASAAPATNLTAYSGRQCVHAVTGIGFAVTTRWYWPTDLVLNTATNELVLREGAKTYKESDVPVWQSSCVETGQKMVAQLSVLWGDELNTTVTLAAGTVVGAVGVVGSTVGCVGSAGTACPLVVGLSTVAVSATVGAVGQALPDAGGTFYLGSAENLNVWGTAWDPQTAED</sequence>
<name>Q160J9_ROSDO</name>
<dbReference type="RefSeq" id="WP_011570204.1">
    <property type="nucleotide sequence ID" value="NC_008209.1"/>
</dbReference>
<dbReference type="Proteomes" id="UP000007029">
    <property type="component" value="Chromosome"/>
</dbReference>
<dbReference type="SUPFAM" id="SSF49695">
    <property type="entry name" value="gamma-Crystallin-like"/>
    <property type="match status" value="1"/>
</dbReference>
<evidence type="ECO:0000256" key="3">
    <source>
        <dbReference type="SAM" id="SignalP"/>
    </source>
</evidence>
<evidence type="ECO:0000259" key="4">
    <source>
        <dbReference type="PROSITE" id="PS50915"/>
    </source>
</evidence>
<evidence type="ECO:0000313" key="6">
    <source>
        <dbReference type="Proteomes" id="UP000007029"/>
    </source>
</evidence>
<feature type="chain" id="PRO_5004183976" description="Beta/gamma crystallin 'Greek key' domain-containing protein" evidence="3">
    <location>
        <begin position="21"/>
        <end position="277"/>
    </location>
</feature>
<dbReference type="Gene3D" id="2.60.20.10">
    <property type="entry name" value="Crystallins"/>
    <property type="match status" value="1"/>
</dbReference>
<reference evidence="5 6" key="1">
    <citation type="journal article" date="2007" name="J. Bacteriol.">
        <title>The complete genome sequence of Roseobacter denitrificans reveals a mixotrophic rather than photosynthetic metabolism.</title>
        <authorList>
            <person name="Swingley W.D."/>
            <person name="Sadekar S."/>
            <person name="Mastrian S.D."/>
            <person name="Matthies H.J."/>
            <person name="Hao J."/>
            <person name="Ramos H."/>
            <person name="Acharya C.R."/>
            <person name="Conrad A.L."/>
            <person name="Taylor H.L."/>
            <person name="Dejesa L.C."/>
            <person name="Shah M.K."/>
            <person name="O'huallachain M.E."/>
            <person name="Lince M.T."/>
            <person name="Blankenship R.E."/>
            <person name="Beatty J.T."/>
            <person name="Touchman J.W."/>
        </authorList>
    </citation>
    <scope>NUCLEOTIDE SEQUENCE [LARGE SCALE GENOMIC DNA]</scope>
    <source>
        <strain evidence="6">ATCC 33942 / OCh 114</strain>
    </source>
</reference>
<dbReference type="HOGENOM" id="CLU_1004302_0_0_5"/>
<dbReference type="PROSITE" id="PS50915">
    <property type="entry name" value="CRYSTALLIN_BETA_GAMMA"/>
    <property type="match status" value="1"/>
</dbReference>
<evidence type="ECO:0000256" key="1">
    <source>
        <dbReference type="ARBA" id="ARBA00009646"/>
    </source>
</evidence>
<dbReference type="OrthoDB" id="787205at2"/>
<organism evidence="5 6">
    <name type="scientific">Roseobacter denitrificans (strain ATCC 33942 / OCh 114)</name>
    <name type="common">Erythrobacter sp. (strain OCh 114)</name>
    <name type="synonym">Roseobacter denitrificans</name>
    <dbReference type="NCBI Taxonomy" id="375451"/>
    <lineage>
        <taxon>Bacteria</taxon>
        <taxon>Pseudomonadati</taxon>
        <taxon>Pseudomonadota</taxon>
        <taxon>Alphaproteobacteria</taxon>
        <taxon>Rhodobacterales</taxon>
        <taxon>Roseobacteraceae</taxon>
        <taxon>Roseobacter</taxon>
    </lineage>
</organism>
<dbReference type="STRING" id="375451.RD1_4154"/>